<dbReference type="InterPro" id="IPR037171">
    <property type="entry name" value="NagB/RpiA_transferase-like"/>
</dbReference>
<dbReference type="Gene3D" id="3.40.50.10420">
    <property type="entry name" value="NagB/RpiA/CoA transferase-like"/>
    <property type="match status" value="1"/>
</dbReference>
<comment type="catalytic activity">
    <reaction evidence="4">
        <text>(6S)-5-formyl-5,6,7,8-tetrahydrofolate + ATP = (6R)-5,10-methenyltetrahydrofolate + ADP + phosphate</text>
        <dbReference type="Rhea" id="RHEA:10488"/>
        <dbReference type="ChEBI" id="CHEBI:30616"/>
        <dbReference type="ChEBI" id="CHEBI:43474"/>
        <dbReference type="ChEBI" id="CHEBI:57455"/>
        <dbReference type="ChEBI" id="CHEBI:57457"/>
        <dbReference type="ChEBI" id="CHEBI:456216"/>
        <dbReference type="EC" id="6.3.3.2"/>
    </reaction>
</comment>
<evidence type="ECO:0000313" key="5">
    <source>
        <dbReference type="EMBL" id="MDJ1171600.1"/>
    </source>
</evidence>
<dbReference type="NCBIfam" id="TIGR02727">
    <property type="entry name" value="MTHFS_bact"/>
    <property type="match status" value="1"/>
</dbReference>
<evidence type="ECO:0000313" key="6">
    <source>
        <dbReference type="Proteomes" id="UP001235303"/>
    </source>
</evidence>
<evidence type="ECO:0000256" key="4">
    <source>
        <dbReference type="RuleBase" id="RU361279"/>
    </source>
</evidence>
<dbReference type="EMBL" id="JAQOSP010000118">
    <property type="protein sequence ID" value="MDJ1171600.1"/>
    <property type="molecule type" value="Genomic_DNA"/>
</dbReference>
<comment type="similarity">
    <text evidence="1 4">Belongs to the 5-formyltetrahydrofolate cyclo-ligase family.</text>
</comment>
<keyword evidence="2 4" id="KW-0547">Nucleotide-binding</keyword>
<comment type="cofactor">
    <cofactor evidence="4">
        <name>Mg(2+)</name>
        <dbReference type="ChEBI" id="CHEBI:18420"/>
    </cofactor>
</comment>
<dbReference type="PIRSF" id="PIRSF006806">
    <property type="entry name" value="FTHF_cligase"/>
    <property type="match status" value="1"/>
</dbReference>
<evidence type="ECO:0000256" key="3">
    <source>
        <dbReference type="ARBA" id="ARBA00022840"/>
    </source>
</evidence>
<dbReference type="InterPro" id="IPR002698">
    <property type="entry name" value="FTHF_cligase"/>
</dbReference>
<protein>
    <recommendedName>
        <fullName evidence="4">5-formyltetrahydrofolate cyclo-ligase</fullName>
        <ecNumber evidence="4">6.3.3.2</ecNumber>
    </recommendedName>
</protein>
<dbReference type="Pfam" id="PF01812">
    <property type="entry name" value="5-FTHF_cyc-lig"/>
    <property type="match status" value="1"/>
</dbReference>
<dbReference type="Proteomes" id="UP001235303">
    <property type="component" value="Unassembled WGS sequence"/>
</dbReference>
<dbReference type="EC" id="6.3.3.2" evidence="4"/>
<dbReference type="RefSeq" id="WP_283755354.1">
    <property type="nucleotide sequence ID" value="NZ_JAQOSP010000118.1"/>
</dbReference>
<evidence type="ECO:0000256" key="1">
    <source>
        <dbReference type="ARBA" id="ARBA00010638"/>
    </source>
</evidence>
<name>A0ABT7AXG5_9CYAN</name>
<keyword evidence="3 4" id="KW-0067">ATP-binding</keyword>
<accession>A0ABT7AXG5</accession>
<dbReference type="GO" id="GO:0030272">
    <property type="term" value="F:5-formyltetrahydrofolate cyclo-ligase activity"/>
    <property type="evidence" value="ECO:0007669"/>
    <property type="project" value="UniProtKB-EC"/>
</dbReference>
<proteinExistence type="inferred from homology"/>
<dbReference type="SUPFAM" id="SSF100950">
    <property type="entry name" value="NagB/RpiA/CoA transferase-like"/>
    <property type="match status" value="1"/>
</dbReference>
<reference evidence="5 6" key="1">
    <citation type="submission" date="2023-01" db="EMBL/GenBank/DDBJ databases">
        <title>Novel diversity within Roseofilum (Cyanobacteria; Desertifilaceae) from marine benthic mats with descriptions of four novel species.</title>
        <authorList>
            <person name="Wang Y."/>
            <person name="Berthold D.E."/>
            <person name="Hu J."/>
            <person name="Lefler F.W."/>
            <person name="Laughinghouse H.D. IV."/>
        </authorList>
    </citation>
    <scope>NUCLEOTIDE SEQUENCE [LARGE SCALE GENOMIC DNA]</scope>
    <source>
        <strain evidence="5 6">BLCC-M154</strain>
    </source>
</reference>
<keyword evidence="4" id="KW-0479">Metal-binding</keyword>
<keyword evidence="6" id="KW-1185">Reference proteome</keyword>
<gene>
    <name evidence="5" type="ORF">PMG71_19395</name>
</gene>
<evidence type="ECO:0000256" key="2">
    <source>
        <dbReference type="ARBA" id="ARBA00022741"/>
    </source>
</evidence>
<dbReference type="PANTHER" id="PTHR23407">
    <property type="entry name" value="ATPASE INHIBITOR/5-FORMYLTETRAHYDROFOLATE CYCLO-LIGASE"/>
    <property type="match status" value="1"/>
</dbReference>
<comment type="caution">
    <text evidence="5">The sequence shown here is derived from an EMBL/GenBank/DDBJ whole genome shotgun (WGS) entry which is preliminary data.</text>
</comment>
<sequence>MNKRQLRKQLLLARESLSVADLKVKSDRLCQNLKQAPLFQQAQTILAYWSHRQEPDLSLLWAEREVWGLPRTVGQSLCWHVWNPSEPLQKGKYGIFEPDPDAPVLQPQDVDLILVPAVGCDRQGYRLGYGGGYYDRLLSSEGWQDIPTIGIIFDFAWLEQLPVDEWDIPLKGVCSDRQFNLTLEAQRVQLM</sequence>
<keyword evidence="5" id="KW-0436">Ligase</keyword>
<organism evidence="5 6">
    <name type="scientific">Roseofilum acuticapitatum BLCC-M154</name>
    <dbReference type="NCBI Taxonomy" id="3022444"/>
    <lineage>
        <taxon>Bacteria</taxon>
        <taxon>Bacillati</taxon>
        <taxon>Cyanobacteriota</taxon>
        <taxon>Cyanophyceae</taxon>
        <taxon>Desertifilales</taxon>
        <taxon>Desertifilaceae</taxon>
        <taxon>Roseofilum</taxon>
        <taxon>Roseofilum acuticapitatum</taxon>
    </lineage>
</organism>
<dbReference type="InterPro" id="IPR024185">
    <property type="entry name" value="FTHF_cligase-like_sf"/>
</dbReference>
<keyword evidence="4" id="KW-0460">Magnesium</keyword>
<dbReference type="PANTHER" id="PTHR23407:SF1">
    <property type="entry name" value="5-FORMYLTETRAHYDROFOLATE CYCLO-LIGASE"/>
    <property type="match status" value="1"/>
</dbReference>